<dbReference type="InterPro" id="IPR051015">
    <property type="entry name" value="EvgA-like"/>
</dbReference>
<dbReference type="InterPro" id="IPR058245">
    <property type="entry name" value="NreC/VraR/RcsB-like_REC"/>
</dbReference>
<feature type="domain" description="Response regulatory" evidence="5">
    <location>
        <begin position="2"/>
        <end position="118"/>
    </location>
</feature>
<dbReference type="InterPro" id="IPR011006">
    <property type="entry name" value="CheY-like_superfamily"/>
</dbReference>
<dbReference type="OrthoDB" id="3679796at2"/>
<dbReference type="InterPro" id="IPR000792">
    <property type="entry name" value="Tscrpt_reg_LuxR_C"/>
</dbReference>
<dbReference type="PANTHER" id="PTHR45566:SF2">
    <property type="entry name" value="NARL SUBFAMILY"/>
    <property type="match status" value="1"/>
</dbReference>
<sequence length="205" mass="22568">MKILIADDHELLRDALAALFRQADDIDADFVADLDAALEQVDKVGPYDLVLLDLKMPGMNELEGIERIRRTGKAQKVAILTGNDSPIVAEEALAHGAVGFIPKTLPAKSLLNAIRFMQAGETYLPAGYFQNSVESTSVKAIRTKLLPREYEVLRHLSHGKSNKEIANTLSISEATVKVHVKAIFRKLEVKNRTEAALLARNAQVE</sequence>
<dbReference type="InterPro" id="IPR016032">
    <property type="entry name" value="Sig_transdc_resp-reg_C-effctor"/>
</dbReference>
<dbReference type="PRINTS" id="PR00038">
    <property type="entry name" value="HTHLUXR"/>
</dbReference>
<dbReference type="GO" id="GO:0000160">
    <property type="term" value="P:phosphorelay signal transduction system"/>
    <property type="evidence" value="ECO:0007669"/>
    <property type="project" value="InterPro"/>
</dbReference>
<dbReference type="CDD" id="cd17535">
    <property type="entry name" value="REC_NarL-like"/>
    <property type="match status" value="1"/>
</dbReference>
<dbReference type="EMBL" id="SLXL01000028">
    <property type="protein sequence ID" value="TCP19714.1"/>
    <property type="molecule type" value="Genomic_DNA"/>
</dbReference>
<dbReference type="PROSITE" id="PS50110">
    <property type="entry name" value="RESPONSE_REGULATORY"/>
    <property type="match status" value="1"/>
</dbReference>
<dbReference type="PANTHER" id="PTHR45566">
    <property type="entry name" value="HTH-TYPE TRANSCRIPTIONAL REGULATOR YHJB-RELATED"/>
    <property type="match status" value="1"/>
</dbReference>
<organism evidence="6 7">
    <name type="scientific">Rhodovulum adriaticum</name>
    <name type="common">Rhodopseudomonas adriatica</name>
    <dbReference type="NCBI Taxonomy" id="35804"/>
    <lineage>
        <taxon>Bacteria</taxon>
        <taxon>Pseudomonadati</taxon>
        <taxon>Pseudomonadota</taxon>
        <taxon>Alphaproteobacteria</taxon>
        <taxon>Rhodobacterales</taxon>
        <taxon>Paracoccaceae</taxon>
        <taxon>Rhodovulum</taxon>
    </lineage>
</organism>
<dbReference type="SUPFAM" id="SSF52172">
    <property type="entry name" value="CheY-like"/>
    <property type="match status" value="1"/>
</dbReference>
<dbReference type="SMART" id="SM00448">
    <property type="entry name" value="REC"/>
    <property type="match status" value="1"/>
</dbReference>
<dbReference type="InterPro" id="IPR001789">
    <property type="entry name" value="Sig_transdc_resp-reg_receiver"/>
</dbReference>
<evidence type="ECO:0000256" key="1">
    <source>
        <dbReference type="ARBA" id="ARBA00022553"/>
    </source>
</evidence>
<evidence type="ECO:0000259" key="4">
    <source>
        <dbReference type="PROSITE" id="PS50043"/>
    </source>
</evidence>
<reference evidence="6 7" key="1">
    <citation type="submission" date="2019-03" db="EMBL/GenBank/DDBJ databases">
        <title>Genomic Encyclopedia of Type Strains, Phase IV (KMG-IV): sequencing the most valuable type-strain genomes for metagenomic binning, comparative biology and taxonomic classification.</title>
        <authorList>
            <person name="Goeker M."/>
        </authorList>
    </citation>
    <scope>NUCLEOTIDE SEQUENCE [LARGE SCALE GENOMIC DNA]</scope>
    <source>
        <strain evidence="6 7">DSM 2781</strain>
    </source>
</reference>
<feature type="domain" description="HTH luxR-type" evidence="4">
    <location>
        <begin position="139"/>
        <end position="203"/>
    </location>
</feature>
<proteinExistence type="predicted"/>
<protein>
    <submittedName>
        <fullName evidence="6">DNA-binding NarL/FixJ family response regulator</fullName>
    </submittedName>
</protein>
<comment type="caution">
    <text evidence="6">The sequence shown here is derived from an EMBL/GenBank/DDBJ whole genome shotgun (WGS) entry which is preliminary data.</text>
</comment>
<keyword evidence="1 3" id="KW-0597">Phosphoprotein</keyword>
<dbReference type="SMART" id="SM00421">
    <property type="entry name" value="HTH_LUXR"/>
    <property type="match status" value="1"/>
</dbReference>
<evidence type="ECO:0000256" key="3">
    <source>
        <dbReference type="PROSITE-ProRule" id="PRU00169"/>
    </source>
</evidence>
<dbReference type="RefSeq" id="WP_132605841.1">
    <property type="nucleotide sequence ID" value="NZ_NRRP01000071.1"/>
</dbReference>
<evidence type="ECO:0000313" key="7">
    <source>
        <dbReference type="Proteomes" id="UP000295733"/>
    </source>
</evidence>
<evidence type="ECO:0000313" key="6">
    <source>
        <dbReference type="EMBL" id="TCP19714.1"/>
    </source>
</evidence>
<dbReference type="Pfam" id="PF00196">
    <property type="entry name" value="GerE"/>
    <property type="match status" value="1"/>
</dbReference>
<accession>A0A4R2NF55</accession>
<dbReference type="AlphaFoldDB" id="A0A4R2NF55"/>
<dbReference type="GO" id="GO:0003677">
    <property type="term" value="F:DNA binding"/>
    <property type="evidence" value="ECO:0007669"/>
    <property type="project" value="UniProtKB-KW"/>
</dbReference>
<keyword evidence="7" id="KW-1185">Reference proteome</keyword>
<dbReference type="Gene3D" id="3.40.50.2300">
    <property type="match status" value="1"/>
</dbReference>
<dbReference type="Proteomes" id="UP000295733">
    <property type="component" value="Unassembled WGS sequence"/>
</dbReference>
<dbReference type="PROSITE" id="PS50043">
    <property type="entry name" value="HTH_LUXR_2"/>
    <property type="match status" value="1"/>
</dbReference>
<evidence type="ECO:0000256" key="2">
    <source>
        <dbReference type="ARBA" id="ARBA00023125"/>
    </source>
</evidence>
<dbReference type="GO" id="GO:0006355">
    <property type="term" value="P:regulation of DNA-templated transcription"/>
    <property type="evidence" value="ECO:0007669"/>
    <property type="project" value="InterPro"/>
</dbReference>
<dbReference type="Pfam" id="PF00072">
    <property type="entry name" value="Response_reg"/>
    <property type="match status" value="1"/>
</dbReference>
<feature type="modified residue" description="4-aspartylphosphate" evidence="3">
    <location>
        <position position="53"/>
    </location>
</feature>
<evidence type="ECO:0000259" key="5">
    <source>
        <dbReference type="PROSITE" id="PS50110"/>
    </source>
</evidence>
<keyword evidence="2 6" id="KW-0238">DNA-binding</keyword>
<gene>
    <name evidence="6" type="ORF">EV656_1282</name>
</gene>
<dbReference type="PROSITE" id="PS00622">
    <property type="entry name" value="HTH_LUXR_1"/>
    <property type="match status" value="1"/>
</dbReference>
<dbReference type="SUPFAM" id="SSF46894">
    <property type="entry name" value="C-terminal effector domain of the bipartite response regulators"/>
    <property type="match status" value="1"/>
</dbReference>
<dbReference type="CDD" id="cd06170">
    <property type="entry name" value="LuxR_C_like"/>
    <property type="match status" value="1"/>
</dbReference>
<name>A0A4R2NF55_RHOAD</name>